<dbReference type="Proteomes" id="UP001529235">
    <property type="component" value="Unassembled WGS sequence"/>
</dbReference>
<organism evidence="8 9">
    <name type="scientific">Ignisphaera cupida</name>
    <dbReference type="NCBI Taxonomy" id="3050454"/>
    <lineage>
        <taxon>Archaea</taxon>
        <taxon>Thermoproteota</taxon>
        <taxon>Thermoprotei</taxon>
        <taxon>Desulfurococcales</taxon>
        <taxon>Desulfurococcaceae</taxon>
        <taxon>Ignisphaera</taxon>
    </lineage>
</organism>
<dbReference type="GO" id="GO:0046872">
    <property type="term" value="F:metal ion binding"/>
    <property type="evidence" value="ECO:0007669"/>
    <property type="project" value="UniProtKB-KW"/>
</dbReference>
<evidence type="ECO:0000256" key="6">
    <source>
        <dbReference type="ARBA" id="ARBA00023014"/>
    </source>
</evidence>
<dbReference type="SUPFAM" id="SSF56770">
    <property type="entry name" value="HydA/Nqo6-like"/>
    <property type="match status" value="1"/>
</dbReference>
<evidence type="ECO:0000256" key="2">
    <source>
        <dbReference type="ARBA" id="ARBA00009173"/>
    </source>
</evidence>
<reference evidence="8 9" key="1">
    <citation type="submission" date="2023-05" db="EMBL/GenBank/DDBJ databases">
        <title>A new hyperthermophilic archaea 'Ignisphaera cupida' sp. nov. and description of the family 'Ignisphaeraceae' fam. nov.</title>
        <authorList>
            <person name="Podosokorskaya O.A."/>
            <person name="Elcheninov A.G."/>
            <person name="Klukina A."/>
            <person name="Merkel A.Y."/>
        </authorList>
    </citation>
    <scope>NUCLEOTIDE SEQUENCE [LARGE SCALE GENOMIC DNA]</scope>
    <source>
        <strain evidence="8 9">4213-co</strain>
    </source>
</reference>
<comment type="cofactor">
    <cofactor evidence="1">
        <name>[4Fe-4S] cluster</name>
        <dbReference type="ChEBI" id="CHEBI:49883"/>
    </cofactor>
</comment>
<gene>
    <name evidence="8" type="primary">nuoB</name>
    <name evidence="8" type="ORF">QPL79_08635</name>
</gene>
<dbReference type="EC" id="1.6.5.9" evidence="8"/>
<evidence type="ECO:0000256" key="1">
    <source>
        <dbReference type="ARBA" id="ARBA00001966"/>
    </source>
</evidence>
<dbReference type="GO" id="GO:0050136">
    <property type="term" value="F:NADH dehydrogenase (quinone) (non-electrogenic) activity"/>
    <property type="evidence" value="ECO:0007669"/>
    <property type="project" value="UniProtKB-EC"/>
</dbReference>
<comment type="similarity">
    <text evidence="2">Belongs to the complex I 20 kDa subunit family.</text>
</comment>
<evidence type="ECO:0000256" key="3">
    <source>
        <dbReference type="ARBA" id="ARBA00022485"/>
    </source>
</evidence>
<dbReference type="EMBL" id="JASNVW010000008">
    <property type="protein sequence ID" value="MDK6029428.1"/>
    <property type="molecule type" value="Genomic_DNA"/>
</dbReference>
<dbReference type="RefSeq" id="WP_285274440.1">
    <property type="nucleotide sequence ID" value="NZ_JASNVW010000008.1"/>
</dbReference>
<accession>A0ABD4Z931</accession>
<dbReference type="GO" id="GO:0051539">
    <property type="term" value="F:4 iron, 4 sulfur cluster binding"/>
    <property type="evidence" value="ECO:0007669"/>
    <property type="project" value="UniProtKB-KW"/>
</dbReference>
<keyword evidence="4" id="KW-0479">Metal-binding</keyword>
<dbReference type="PANTHER" id="PTHR42989">
    <property type="entry name" value="HYDROGENASE-4 COMPONENT I"/>
    <property type="match status" value="1"/>
</dbReference>
<proteinExistence type="inferred from homology"/>
<evidence type="ECO:0000313" key="9">
    <source>
        <dbReference type="Proteomes" id="UP001529235"/>
    </source>
</evidence>
<dbReference type="InterPro" id="IPR052375">
    <property type="entry name" value="Complex_I_20kDa-like"/>
</dbReference>
<evidence type="ECO:0000256" key="5">
    <source>
        <dbReference type="ARBA" id="ARBA00023004"/>
    </source>
</evidence>
<dbReference type="AlphaFoldDB" id="A0ABD4Z931"/>
<name>A0ABD4Z931_9CREN</name>
<keyword evidence="3" id="KW-0004">4Fe-4S</keyword>
<keyword evidence="5" id="KW-0408">Iron</keyword>
<dbReference type="NCBIfam" id="NF005012">
    <property type="entry name" value="PRK06411.1"/>
    <property type="match status" value="1"/>
</dbReference>
<sequence>MEFVAALTPKYDVERPGVQLVSSPRHADVLVVKGPITTLTVRPLRIIYEQIPEPKKVIAFGTCACSGGVFDGGYNVIGGVDKVIPVDVKIPGCPAHPGVLLEALAKLAGVKSSG</sequence>
<comment type="caution">
    <text evidence="8">The sequence shown here is derived from an EMBL/GenBank/DDBJ whole genome shotgun (WGS) entry which is preliminary data.</text>
</comment>
<evidence type="ECO:0000259" key="7">
    <source>
        <dbReference type="Pfam" id="PF01058"/>
    </source>
</evidence>
<keyword evidence="9" id="KW-1185">Reference proteome</keyword>
<feature type="domain" description="NADH:ubiquinone oxidoreductase-like 20kDa subunit" evidence="7">
    <location>
        <begin position="1"/>
        <end position="107"/>
    </location>
</feature>
<dbReference type="PANTHER" id="PTHR42989:SF1">
    <property type="entry name" value="FORMATE HYDROGENLYASE SUBUNIT 7-RELATED"/>
    <property type="match status" value="1"/>
</dbReference>
<keyword evidence="6" id="KW-0411">Iron-sulfur</keyword>
<dbReference type="InterPro" id="IPR006137">
    <property type="entry name" value="NADH_UbQ_OxRdtase-like_20kDa"/>
</dbReference>
<dbReference type="Pfam" id="PF01058">
    <property type="entry name" value="Oxidored_q6"/>
    <property type="match status" value="1"/>
</dbReference>
<evidence type="ECO:0000313" key="8">
    <source>
        <dbReference type="EMBL" id="MDK6029428.1"/>
    </source>
</evidence>
<evidence type="ECO:0000256" key="4">
    <source>
        <dbReference type="ARBA" id="ARBA00022723"/>
    </source>
</evidence>
<protein>
    <submittedName>
        <fullName evidence="8">NADH-quinone oxidoreductase subunit NuoB</fullName>
        <ecNumber evidence="8">1.6.5.9</ecNumber>
    </submittedName>
</protein>
<keyword evidence="8" id="KW-0560">Oxidoreductase</keyword>
<dbReference type="Gene3D" id="3.40.50.12280">
    <property type="match status" value="1"/>
</dbReference>